<comment type="similarity">
    <text evidence="3">Belongs to the cytochrome c family.</text>
</comment>
<dbReference type="PANTHER" id="PTHR30600:SF7">
    <property type="entry name" value="CYTOCHROME C PEROXIDASE-RELATED"/>
    <property type="match status" value="1"/>
</dbReference>
<organism evidence="6">
    <name type="scientific">Cyprideis torosa</name>
    <dbReference type="NCBI Taxonomy" id="163714"/>
    <lineage>
        <taxon>Eukaryota</taxon>
        <taxon>Metazoa</taxon>
        <taxon>Ecdysozoa</taxon>
        <taxon>Arthropoda</taxon>
        <taxon>Crustacea</taxon>
        <taxon>Oligostraca</taxon>
        <taxon>Ostracoda</taxon>
        <taxon>Podocopa</taxon>
        <taxon>Podocopida</taxon>
        <taxon>Cytherocopina</taxon>
        <taxon>Cytheroidea</taxon>
        <taxon>Cytherideidae</taxon>
        <taxon>Cyprideis</taxon>
    </lineage>
</organism>
<dbReference type="Pfam" id="PF03150">
    <property type="entry name" value="CCP_MauG"/>
    <property type="match status" value="1"/>
</dbReference>
<evidence type="ECO:0000256" key="1">
    <source>
        <dbReference type="ARBA" id="ARBA00002555"/>
    </source>
</evidence>
<dbReference type="GO" id="GO:0009055">
    <property type="term" value="F:electron transfer activity"/>
    <property type="evidence" value="ECO:0007669"/>
    <property type="project" value="InterPro"/>
</dbReference>
<dbReference type="AlphaFoldDB" id="A0A7R8ZXT2"/>
<accession>A0A7R8ZXT2</accession>
<dbReference type="OrthoDB" id="10071194at2759"/>
<name>A0A7R8ZXT2_9CRUS</name>
<evidence type="ECO:0000313" key="6">
    <source>
        <dbReference type="EMBL" id="CAD7235733.1"/>
    </source>
</evidence>
<dbReference type="InterPro" id="IPR036909">
    <property type="entry name" value="Cyt_c-like_dom_sf"/>
</dbReference>
<gene>
    <name evidence="6" type="ORF">CTOB1V02_LOCUS13548</name>
</gene>
<feature type="non-terminal residue" evidence="6">
    <location>
        <position position="147"/>
    </location>
</feature>
<sequence>MSGKCLYLGRYPGVHFSFGAVKMGFKFIKINTYGVDNESTSPGALGKRGDRNSPTVYNAALHIAQFWDGRAKDVEEQAGGPILNPVEMNMPSKEFVVARLKSINGYRQLFAKAFPDEADPITYWNLQKAIGAFERTLITPSRFDQYL</sequence>
<evidence type="ECO:0000256" key="2">
    <source>
        <dbReference type="ARBA" id="ARBA00004196"/>
    </source>
</evidence>
<reference evidence="6" key="1">
    <citation type="submission" date="2020-11" db="EMBL/GenBank/DDBJ databases">
        <authorList>
            <person name="Tran Van P."/>
        </authorList>
    </citation>
    <scope>NUCLEOTIDE SEQUENCE</scope>
</reference>
<evidence type="ECO:0000256" key="4">
    <source>
        <dbReference type="ARBA" id="ARBA00023002"/>
    </source>
</evidence>
<dbReference type="PANTHER" id="PTHR30600">
    <property type="entry name" value="CYTOCHROME C PEROXIDASE-RELATED"/>
    <property type="match status" value="1"/>
</dbReference>
<comment type="subcellular location">
    <subcellularLocation>
        <location evidence="2">Cell envelope</location>
    </subcellularLocation>
</comment>
<dbReference type="SUPFAM" id="SSF46626">
    <property type="entry name" value="Cytochrome c"/>
    <property type="match status" value="1"/>
</dbReference>
<dbReference type="EMBL" id="OB674413">
    <property type="protein sequence ID" value="CAD7235733.1"/>
    <property type="molecule type" value="Genomic_DNA"/>
</dbReference>
<keyword evidence="4" id="KW-0560">Oxidoreductase</keyword>
<dbReference type="GO" id="GO:0020037">
    <property type="term" value="F:heme binding"/>
    <property type="evidence" value="ECO:0007669"/>
    <property type="project" value="InterPro"/>
</dbReference>
<dbReference type="InterPro" id="IPR051395">
    <property type="entry name" value="Cytochrome_c_Peroxidase/MauG"/>
</dbReference>
<dbReference type="Gene3D" id="1.10.760.10">
    <property type="entry name" value="Cytochrome c-like domain"/>
    <property type="match status" value="1"/>
</dbReference>
<comment type="function">
    <text evidence="1">Electron carrier protein. The oxidized form of the cytochrome c heme group can accept an electron from the heme group of the cytochrome c1 subunit of cytochrome reductase. Cytochrome c then transfers this electron to the cytochrome oxidase complex, the final protein carrier in the mitochondrial electron-transport chain.</text>
</comment>
<dbReference type="InterPro" id="IPR004852">
    <property type="entry name" value="Di-haem_cyt_c_peroxidsae"/>
</dbReference>
<protein>
    <recommendedName>
        <fullName evidence="5">Di-haem cytochrome c peroxidase domain-containing protein</fullName>
    </recommendedName>
</protein>
<proteinExistence type="inferred from homology"/>
<feature type="domain" description="Di-haem cytochrome c peroxidase" evidence="5">
    <location>
        <begin position="31"/>
        <end position="147"/>
    </location>
</feature>
<evidence type="ECO:0000259" key="5">
    <source>
        <dbReference type="Pfam" id="PF03150"/>
    </source>
</evidence>
<dbReference type="GO" id="GO:0004130">
    <property type="term" value="F:cytochrome-c peroxidase activity"/>
    <property type="evidence" value="ECO:0007669"/>
    <property type="project" value="TreeGrafter"/>
</dbReference>
<evidence type="ECO:0000256" key="3">
    <source>
        <dbReference type="ARBA" id="ARBA00006488"/>
    </source>
</evidence>